<dbReference type="InterPro" id="IPR011008">
    <property type="entry name" value="Dimeric_a/b-barrel"/>
</dbReference>
<name>A0A382KYD0_9ZZZZ</name>
<evidence type="ECO:0000313" key="2">
    <source>
        <dbReference type="EMBL" id="SVC27767.1"/>
    </source>
</evidence>
<feature type="domain" description="ABM" evidence="1">
    <location>
        <begin position="9"/>
        <end position="71"/>
    </location>
</feature>
<accession>A0A382KYD0</accession>
<dbReference type="EMBL" id="UINC01082730">
    <property type="protein sequence ID" value="SVC27767.1"/>
    <property type="molecule type" value="Genomic_DNA"/>
</dbReference>
<dbReference type="Gene3D" id="3.30.70.100">
    <property type="match status" value="1"/>
</dbReference>
<reference evidence="2" key="1">
    <citation type="submission" date="2018-05" db="EMBL/GenBank/DDBJ databases">
        <authorList>
            <person name="Lanie J.A."/>
            <person name="Ng W.-L."/>
            <person name="Kazmierczak K.M."/>
            <person name="Andrzejewski T.M."/>
            <person name="Davidsen T.M."/>
            <person name="Wayne K.J."/>
            <person name="Tettelin H."/>
            <person name="Glass J.I."/>
            <person name="Rusch D."/>
            <person name="Podicherti R."/>
            <person name="Tsui H.-C.T."/>
            <person name="Winkler M.E."/>
        </authorList>
    </citation>
    <scope>NUCLEOTIDE SEQUENCE</scope>
</reference>
<dbReference type="Pfam" id="PF03992">
    <property type="entry name" value="ABM"/>
    <property type="match status" value="1"/>
</dbReference>
<sequence length="120" mass="13690">MSDLIDFQIDLKVADGQLETFKGLVAEMVSFIKTEESGTLIYNWYISEANHKGTLLERYKNNQAAIKHVNNFVSGKYVDRLMSICTFESITILGDASDELKETLKDFTEDFRNHIGGFVR</sequence>
<dbReference type="InterPro" id="IPR007138">
    <property type="entry name" value="ABM_dom"/>
</dbReference>
<proteinExistence type="predicted"/>
<dbReference type="SUPFAM" id="SSF54909">
    <property type="entry name" value="Dimeric alpha+beta barrel"/>
    <property type="match status" value="1"/>
</dbReference>
<gene>
    <name evidence="2" type="ORF">METZ01_LOCUS280621</name>
</gene>
<organism evidence="2">
    <name type="scientific">marine metagenome</name>
    <dbReference type="NCBI Taxonomy" id="408172"/>
    <lineage>
        <taxon>unclassified sequences</taxon>
        <taxon>metagenomes</taxon>
        <taxon>ecological metagenomes</taxon>
    </lineage>
</organism>
<protein>
    <recommendedName>
        <fullName evidence="1">ABM domain-containing protein</fullName>
    </recommendedName>
</protein>
<evidence type="ECO:0000259" key="1">
    <source>
        <dbReference type="Pfam" id="PF03992"/>
    </source>
</evidence>
<dbReference type="AlphaFoldDB" id="A0A382KYD0"/>